<comment type="caution">
    <text evidence="3">The sequence shown here is derived from an EMBL/GenBank/DDBJ whole genome shotgun (WGS) entry which is preliminary data.</text>
</comment>
<gene>
    <name evidence="3" type="ORF">ACFFGN_27310</name>
</gene>
<feature type="domain" description="SGNH hydrolase-type esterase" evidence="2">
    <location>
        <begin position="275"/>
        <end position="471"/>
    </location>
</feature>
<dbReference type="InterPro" id="IPR036514">
    <property type="entry name" value="SGNH_hydro_sf"/>
</dbReference>
<dbReference type="SUPFAM" id="SSF52266">
    <property type="entry name" value="SGNH hydrolase"/>
    <property type="match status" value="1"/>
</dbReference>
<dbReference type="CDD" id="cd00229">
    <property type="entry name" value="SGNH_hydrolase"/>
    <property type="match status" value="1"/>
</dbReference>
<keyword evidence="3" id="KW-0378">Hydrolase</keyword>
<reference evidence="3 4" key="1">
    <citation type="submission" date="2024-09" db="EMBL/GenBank/DDBJ databases">
        <authorList>
            <person name="Sun Q."/>
            <person name="Mori K."/>
        </authorList>
    </citation>
    <scope>NUCLEOTIDE SEQUENCE [LARGE SCALE GENOMIC DNA]</scope>
    <source>
        <strain evidence="3 4">CGMCC 1.15906</strain>
    </source>
</reference>
<evidence type="ECO:0000256" key="1">
    <source>
        <dbReference type="SAM" id="SignalP"/>
    </source>
</evidence>
<dbReference type="GO" id="GO:0016787">
    <property type="term" value="F:hydrolase activity"/>
    <property type="evidence" value="ECO:0007669"/>
    <property type="project" value="UniProtKB-KW"/>
</dbReference>
<sequence>MYADRGLFRWGRFRRACSVAVLAGLVATTHAVVPATPGIASPGIAAAGIATPGLAADGIAADWMAQAADSVLINESFSAQTNPPNFGLPVGAAVNNGVLNVTRGMSNYTTSVKTFDAAVAGQRTLDLSFDWKTAVATSGNKTGVELRDTQGNLIFVIAATTTELRYGVTGPVSNSASAPDSLNPTWTRISYDRSKWYTVNLHLDFTLQRVQYTIATKESAARVMASGTASVNARNLAKLVACNYYGTGVQSIDNFRLSVPANPAEGRLRGKTVYAFGDSIVAGHQYARSFVDFTAERELTPLTKYARNGATVGPAGYSGGQILTQVRNAAAATPGYVVFNGGTNDAEAIYNSRLYPVGTMTDSFDPARFDNSTYAGSLETVISTMRKKWPTARIVYVAVHKLGSRDWNTQMALRAVTLQICSKWGVAVADVFNDAALDTRIPGHQAVYTFNGLVNGYPGTNGSGTHPNIAGIGYYLPVLTEAMLRP</sequence>
<dbReference type="Gene3D" id="3.40.50.1110">
    <property type="entry name" value="SGNH hydrolase"/>
    <property type="match status" value="1"/>
</dbReference>
<accession>A0ABV6QUG0</accession>
<organism evidence="3 4">
    <name type="scientific">Kribbella deserti</name>
    <dbReference type="NCBI Taxonomy" id="1926257"/>
    <lineage>
        <taxon>Bacteria</taxon>
        <taxon>Bacillati</taxon>
        <taxon>Actinomycetota</taxon>
        <taxon>Actinomycetes</taxon>
        <taxon>Propionibacteriales</taxon>
        <taxon>Kribbellaceae</taxon>
        <taxon>Kribbella</taxon>
    </lineage>
</organism>
<evidence type="ECO:0000313" key="4">
    <source>
        <dbReference type="Proteomes" id="UP001589890"/>
    </source>
</evidence>
<feature type="signal peptide" evidence="1">
    <location>
        <begin position="1"/>
        <end position="31"/>
    </location>
</feature>
<feature type="chain" id="PRO_5046005255" evidence="1">
    <location>
        <begin position="32"/>
        <end position="486"/>
    </location>
</feature>
<dbReference type="Pfam" id="PF13472">
    <property type="entry name" value="Lipase_GDSL_2"/>
    <property type="match status" value="1"/>
</dbReference>
<dbReference type="Proteomes" id="UP001589890">
    <property type="component" value="Unassembled WGS sequence"/>
</dbReference>
<dbReference type="EMBL" id="JBHLTC010000036">
    <property type="protein sequence ID" value="MFC0627813.1"/>
    <property type="molecule type" value="Genomic_DNA"/>
</dbReference>
<dbReference type="InterPro" id="IPR013830">
    <property type="entry name" value="SGNH_hydro"/>
</dbReference>
<dbReference type="RefSeq" id="WP_380052994.1">
    <property type="nucleotide sequence ID" value="NZ_JBHLTC010000036.1"/>
</dbReference>
<evidence type="ECO:0000259" key="2">
    <source>
        <dbReference type="Pfam" id="PF13472"/>
    </source>
</evidence>
<protein>
    <submittedName>
        <fullName evidence="3">SGNH/GDSL hydrolase family protein</fullName>
    </submittedName>
</protein>
<evidence type="ECO:0000313" key="3">
    <source>
        <dbReference type="EMBL" id="MFC0627813.1"/>
    </source>
</evidence>
<name>A0ABV6QUG0_9ACTN</name>
<proteinExistence type="predicted"/>
<keyword evidence="4" id="KW-1185">Reference proteome</keyword>
<keyword evidence="1" id="KW-0732">Signal</keyword>